<keyword evidence="7" id="KW-0346">Stress response</keyword>
<dbReference type="InterPro" id="IPR012933">
    <property type="entry name" value="HicA_mRNA_interferase"/>
</dbReference>
<dbReference type="GO" id="GO:0003729">
    <property type="term" value="F:mRNA binding"/>
    <property type="evidence" value="ECO:0007669"/>
    <property type="project" value="InterPro"/>
</dbReference>
<comment type="caution">
    <text evidence="8">The sequence shown here is derived from an EMBL/GenBank/DDBJ whole genome shotgun (WGS) entry which is preliminary data.</text>
</comment>
<dbReference type="Gene3D" id="3.30.920.30">
    <property type="entry name" value="Hypothetical protein"/>
    <property type="match status" value="1"/>
</dbReference>
<dbReference type="EMBL" id="PVWJ01000159">
    <property type="protein sequence ID" value="PSB00797.1"/>
    <property type="molecule type" value="Genomic_DNA"/>
</dbReference>
<dbReference type="RefSeq" id="WP_106291284.1">
    <property type="nucleotide sequence ID" value="NZ_CAWNTC010000199.1"/>
</dbReference>
<sequence>MGKLEKLVEQFIGGLAEASFEDVRYILEAFGFEEKRSKGSHHIFVNELGQAITIPKKGGKKVKKVYIKRIVELLNLEIDASDIQPEFDREVENDEQ</sequence>
<evidence type="ECO:0000256" key="3">
    <source>
        <dbReference type="ARBA" id="ARBA00022722"/>
    </source>
</evidence>
<dbReference type="AlphaFoldDB" id="A0A2T1BY01"/>
<evidence type="ECO:0000256" key="6">
    <source>
        <dbReference type="ARBA" id="ARBA00022884"/>
    </source>
</evidence>
<comment type="similarity">
    <text evidence="1">Belongs to the HicA mRNA interferase family.</text>
</comment>
<evidence type="ECO:0000313" key="9">
    <source>
        <dbReference type="Proteomes" id="UP000238762"/>
    </source>
</evidence>
<evidence type="ECO:0000256" key="5">
    <source>
        <dbReference type="ARBA" id="ARBA00022801"/>
    </source>
</evidence>
<gene>
    <name evidence="8" type="ORF">C7B64_21640</name>
</gene>
<dbReference type="GO" id="GO:0016787">
    <property type="term" value="F:hydrolase activity"/>
    <property type="evidence" value="ECO:0007669"/>
    <property type="project" value="UniProtKB-KW"/>
</dbReference>
<dbReference type="InterPro" id="IPR038570">
    <property type="entry name" value="HicA_sf"/>
</dbReference>
<evidence type="ECO:0000256" key="7">
    <source>
        <dbReference type="ARBA" id="ARBA00023016"/>
    </source>
</evidence>
<keyword evidence="9" id="KW-1185">Reference proteome</keyword>
<evidence type="ECO:0000313" key="8">
    <source>
        <dbReference type="EMBL" id="PSB00797.1"/>
    </source>
</evidence>
<keyword evidence="3" id="KW-0540">Nuclease</keyword>
<dbReference type="Pfam" id="PF07927">
    <property type="entry name" value="HicA_toxin"/>
    <property type="match status" value="1"/>
</dbReference>
<evidence type="ECO:0008006" key="10">
    <source>
        <dbReference type="Google" id="ProtNLM"/>
    </source>
</evidence>
<reference evidence="8 9" key="1">
    <citation type="submission" date="2018-02" db="EMBL/GenBank/DDBJ databases">
        <authorList>
            <person name="Cohen D.B."/>
            <person name="Kent A.D."/>
        </authorList>
    </citation>
    <scope>NUCLEOTIDE SEQUENCE [LARGE SCALE GENOMIC DNA]</scope>
    <source>
        <strain evidence="8 9">CCAP 1448/3</strain>
    </source>
</reference>
<dbReference type="GO" id="GO:0004519">
    <property type="term" value="F:endonuclease activity"/>
    <property type="evidence" value="ECO:0007669"/>
    <property type="project" value="UniProtKB-KW"/>
</dbReference>
<dbReference type="SUPFAM" id="SSF54786">
    <property type="entry name" value="YcfA/nrd intein domain"/>
    <property type="match status" value="1"/>
</dbReference>
<keyword evidence="4" id="KW-0255">Endonuclease</keyword>
<keyword evidence="2" id="KW-1277">Toxin-antitoxin system</keyword>
<evidence type="ECO:0000256" key="1">
    <source>
        <dbReference type="ARBA" id="ARBA00006620"/>
    </source>
</evidence>
<evidence type="ECO:0000256" key="2">
    <source>
        <dbReference type="ARBA" id="ARBA00022649"/>
    </source>
</evidence>
<name>A0A2T1BY01_9CYAN</name>
<proteinExistence type="inferred from homology"/>
<protein>
    <recommendedName>
        <fullName evidence="10">Type II toxin-antitoxin system HicA family toxin</fullName>
    </recommendedName>
</protein>
<organism evidence="8 9">
    <name type="scientific">Merismopedia glauca CCAP 1448/3</name>
    <dbReference type="NCBI Taxonomy" id="1296344"/>
    <lineage>
        <taxon>Bacteria</taxon>
        <taxon>Bacillati</taxon>
        <taxon>Cyanobacteriota</taxon>
        <taxon>Cyanophyceae</taxon>
        <taxon>Synechococcales</taxon>
        <taxon>Merismopediaceae</taxon>
        <taxon>Merismopedia</taxon>
    </lineage>
</organism>
<keyword evidence="6" id="KW-0694">RNA-binding</keyword>
<keyword evidence="5" id="KW-0378">Hydrolase</keyword>
<dbReference type="Proteomes" id="UP000238762">
    <property type="component" value="Unassembled WGS sequence"/>
</dbReference>
<accession>A0A2T1BY01</accession>
<evidence type="ECO:0000256" key="4">
    <source>
        <dbReference type="ARBA" id="ARBA00022759"/>
    </source>
</evidence>
<reference evidence="8 9" key="2">
    <citation type="submission" date="2018-03" db="EMBL/GenBank/DDBJ databases">
        <title>The ancient ancestry and fast evolution of plastids.</title>
        <authorList>
            <person name="Moore K.R."/>
            <person name="Magnabosco C."/>
            <person name="Momper L."/>
            <person name="Gold D.A."/>
            <person name="Bosak T."/>
            <person name="Fournier G.P."/>
        </authorList>
    </citation>
    <scope>NUCLEOTIDE SEQUENCE [LARGE SCALE GENOMIC DNA]</scope>
    <source>
        <strain evidence="8 9">CCAP 1448/3</strain>
    </source>
</reference>
<dbReference type="OrthoDB" id="129814at2"/>